<dbReference type="Proteomes" id="UP000679725">
    <property type="component" value="Unassembled WGS sequence"/>
</dbReference>
<proteinExistence type="predicted"/>
<accession>A0ABM8UKT6</accession>
<feature type="transmembrane region" description="Helical" evidence="1">
    <location>
        <begin position="162"/>
        <end position="183"/>
    </location>
</feature>
<keyword evidence="1" id="KW-0812">Transmembrane</keyword>
<feature type="transmembrane region" description="Helical" evidence="1">
    <location>
        <begin position="51"/>
        <end position="70"/>
    </location>
</feature>
<evidence type="ECO:0000313" key="3">
    <source>
        <dbReference type="Proteomes" id="UP000679725"/>
    </source>
</evidence>
<evidence type="ECO:0000313" key="2">
    <source>
        <dbReference type="EMBL" id="CAG5068095.1"/>
    </source>
</evidence>
<feature type="transmembrane region" description="Helical" evidence="1">
    <location>
        <begin position="82"/>
        <end position="99"/>
    </location>
</feature>
<dbReference type="EMBL" id="CAJRAU010000001">
    <property type="protein sequence ID" value="CAG5068095.1"/>
    <property type="molecule type" value="Genomic_DNA"/>
</dbReference>
<comment type="caution">
    <text evidence="2">The sequence shown here is derived from an EMBL/GenBank/DDBJ whole genome shotgun (WGS) entry which is preliminary data.</text>
</comment>
<sequence>MNLDDLKTSWNTIDAKLQTTQLLSEQVVLSMIRNQSNSTVSRATRKLRNTTLFFSGLLVLFLAILSGNPFDYTHWFEYIPTVLYALLIIAGLQIVISANKEIGGVPLVKSNLRESLQTVILIQQRYQVTMNKVWKISLAAGFLIGISLLVRNFEGYGLTKSLLVIAANALTVLVMFGIARYIFSQFPDRTISDLQMHLTELDELGQ</sequence>
<dbReference type="RefSeq" id="WP_215232211.1">
    <property type="nucleotide sequence ID" value="NZ_CAJRAU010000001.1"/>
</dbReference>
<name>A0ABM8UKT6_9BACT</name>
<keyword evidence="1" id="KW-1133">Transmembrane helix</keyword>
<feature type="transmembrane region" description="Helical" evidence="1">
    <location>
        <begin position="133"/>
        <end position="150"/>
    </location>
</feature>
<gene>
    <name evidence="2" type="ORF">DYBT9623_00823</name>
</gene>
<evidence type="ECO:0000256" key="1">
    <source>
        <dbReference type="SAM" id="Phobius"/>
    </source>
</evidence>
<keyword evidence="1" id="KW-0472">Membrane</keyword>
<reference evidence="2 3" key="1">
    <citation type="submission" date="2021-04" db="EMBL/GenBank/DDBJ databases">
        <authorList>
            <person name="Rodrigo-Torres L."/>
            <person name="Arahal R. D."/>
            <person name="Lucena T."/>
        </authorList>
    </citation>
    <scope>NUCLEOTIDE SEQUENCE [LARGE SCALE GENOMIC DNA]</scope>
    <source>
        <strain evidence="2 3">CECT 9623</strain>
    </source>
</reference>
<keyword evidence="3" id="KW-1185">Reference proteome</keyword>
<protein>
    <submittedName>
        <fullName evidence="2">Uncharacterized protein</fullName>
    </submittedName>
</protein>
<organism evidence="2 3">
    <name type="scientific">Dyadobacter linearis</name>
    <dbReference type="NCBI Taxonomy" id="2823330"/>
    <lineage>
        <taxon>Bacteria</taxon>
        <taxon>Pseudomonadati</taxon>
        <taxon>Bacteroidota</taxon>
        <taxon>Cytophagia</taxon>
        <taxon>Cytophagales</taxon>
        <taxon>Spirosomataceae</taxon>
        <taxon>Dyadobacter</taxon>
    </lineage>
</organism>